<dbReference type="EMBL" id="CP054956">
    <property type="protein sequence ID" value="QOK65579.1"/>
    <property type="molecule type" value="Genomic_DNA"/>
</dbReference>
<dbReference type="AlphaFoldDB" id="A0A7L9MGD8"/>
<evidence type="ECO:0000313" key="1">
    <source>
        <dbReference type="EMBL" id="QOK65579.1"/>
    </source>
</evidence>
<dbReference type="GeneID" id="93014871"/>
<gene>
    <name evidence="1" type="ORF">HUZ30_12790</name>
</gene>
<protein>
    <submittedName>
        <fullName evidence="1">Alcohol dehydrogenase</fullName>
    </submittedName>
</protein>
<accession>A0A7L9MGD8</accession>
<dbReference type="RefSeq" id="WP_002970845.1">
    <property type="nucleotide sequence ID" value="NZ_CP054956.1"/>
</dbReference>
<dbReference type="Gene3D" id="3.50.50.60">
    <property type="entry name" value="FAD/NAD(P)-binding domain"/>
    <property type="match status" value="1"/>
</dbReference>
<reference evidence="1 2" key="1">
    <citation type="submission" date="2020-06" db="EMBL/GenBank/DDBJ databases">
        <title>New insights into brucella suis CRO type strains.</title>
        <authorList>
            <person name="Duvnjak S."/>
            <person name="Pavlinec Z."/>
            <person name="Vaser R."/>
            <person name="Sikic M."/>
            <person name="Kizanovic K."/>
            <person name="Spicic S."/>
        </authorList>
    </citation>
    <scope>NUCLEOTIDE SEQUENCE [LARGE SCALE GENOMIC DNA]</scope>
    <source>
        <strain evidence="1 2">CVI_72</strain>
    </source>
</reference>
<name>A0A7L9MGD8_BRUSS</name>
<dbReference type="InterPro" id="IPR036188">
    <property type="entry name" value="FAD/NAD-bd_sf"/>
</dbReference>
<sequence>MSGAYDYIIVGGGSAGCVVANPASTGTPLVLHFLLSGTALFTLPK</sequence>
<evidence type="ECO:0000313" key="2">
    <source>
        <dbReference type="Proteomes" id="UP000593625"/>
    </source>
</evidence>
<organism evidence="1 2">
    <name type="scientific">Brucella suis bv. 4</name>
    <dbReference type="NCBI Taxonomy" id="1567501"/>
    <lineage>
        <taxon>Bacteria</taxon>
        <taxon>Pseudomonadati</taxon>
        <taxon>Pseudomonadota</taxon>
        <taxon>Alphaproteobacteria</taxon>
        <taxon>Hyphomicrobiales</taxon>
        <taxon>Brucellaceae</taxon>
        <taxon>Brucella/Ochrobactrum group</taxon>
        <taxon>Brucella</taxon>
    </lineage>
</organism>
<dbReference type="Proteomes" id="UP000593625">
    <property type="component" value="Chromosome II"/>
</dbReference>
<proteinExistence type="predicted"/>